<evidence type="ECO:0000256" key="2">
    <source>
        <dbReference type="ARBA" id="ARBA00009810"/>
    </source>
</evidence>
<comment type="subcellular location">
    <subcellularLocation>
        <location evidence="1 14">Cell outer membrane</location>
        <topology evidence="1 14">Multi-pass membrane protein</topology>
    </subcellularLocation>
</comment>
<evidence type="ECO:0000256" key="8">
    <source>
        <dbReference type="ARBA" id="ARBA00023004"/>
    </source>
</evidence>
<dbReference type="PANTHER" id="PTHR32552:SF82">
    <property type="entry name" value="FCUA PROTEIN"/>
    <property type="match status" value="1"/>
</dbReference>
<evidence type="ECO:0000256" key="15">
    <source>
        <dbReference type="PROSITE-ProRule" id="PRU10144"/>
    </source>
</evidence>
<dbReference type="InterPro" id="IPR037066">
    <property type="entry name" value="Plug_dom_sf"/>
</dbReference>
<feature type="signal peptide" evidence="17">
    <location>
        <begin position="1"/>
        <end position="27"/>
    </location>
</feature>
<comment type="caution">
    <text evidence="20">The sequence shown here is derived from an EMBL/GenBank/DDBJ whole genome shotgun (WGS) entry which is preliminary data.</text>
</comment>
<organism evidence="20 21">
    <name type="scientific">Acinetobacter pollinis</name>
    <dbReference type="NCBI Taxonomy" id="2605270"/>
    <lineage>
        <taxon>Bacteria</taxon>
        <taxon>Pseudomonadati</taxon>
        <taxon>Pseudomonadota</taxon>
        <taxon>Gammaproteobacteria</taxon>
        <taxon>Moraxellales</taxon>
        <taxon>Moraxellaceae</taxon>
        <taxon>Acinetobacter</taxon>
    </lineage>
</organism>
<evidence type="ECO:0000256" key="14">
    <source>
        <dbReference type="PROSITE-ProRule" id="PRU01360"/>
    </source>
</evidence>
<dbReference type="SUPFAM" id="SSF56935">
    <property type="entry name" value="Porins"/>
    <property type="match status" value="1"/>
</dbReference>
<evidence type="ECO:0000256" key="13">
    <source>
        <dbReference type="ARBA" id="ARBA00023237"/>
    </source>
</evidence>
<dbReference type="PANTHER" id="PTHR32552">
    <property type="entry name" value="FERRICHROME IRON RECEPTOR-RELATED"/>
    <property type="match status" value="1"/>
</dbReference>
<comment type="similarity">
    <text evidence="2 14 16">Belongs to the TonB-dependent receptor family.</text>
</comment>
<keyword evidence="10 16" id="KW-0798">TonB box</keyword>
<dbReference type="InterPro" id="IPR010105">
    <property type="entry name" value="TonB_sidphr_rcpt"/>
</dbReference>
<dbReference type="NCBIfam" id="TIGR01783">
    <property type="entry name" value="TonB-siderophor"/>
    <property type="match status" value="1"/>
</dbReference>
<dbReference type="RefSeq" id="WP_325775865.1">
    <property type="nucleotide sequence ID" value="NZ_VTDN01000008.1"/>
</dbReference>
<protein>
    <submittedName>
        <fullName evidence="20">TonB-dependent siderophore receptor</fullName>
    </submittedName>
</protein>
<dbReference type="InterPro" id="IPR012910">
    <property type="entry name" value="Plug_dom"/>
</dbReference>
<keyword evidence="6 14" id="KW-0812">Transmembrane</keyword>
<dbReference type="InterPro" id="IPR010917">
    <property type="entry name" value="TonB_rcpt_CS"/>
</dbReference>
<dbReference type="Gene3D" id="2.170.130.10">
    <property type="entry name" value="TonB-dependent receptor, plug domain"/>
    <property type="match status" value="1"/>
</dbReference>
<dbReference type="CDD" id="cd01347">
    <property type="entry name" value="ligand_gated_channel"/>
    <property type="match status" value="1"/>
</dbReference>
<feature type="short sequence motif" description="TonB C-terminal box" evidence="15">
    <location>
        <begin position="700"/>
        <end position="717"/>
    </location>
</feature>
<evidence type="ECO:0000256" key="11">
    <source>
        <dbReference type="ARBA" id="ARBA00023136"/>
    </source>
</evidence>
<evidence type="ECO:0000259" key="18">
    <source>
        <dbReference type="Pfam" id="PF00593"/>
    </source>
</evidence>
<evidence type="ECO:0000256" key="7">
    <source>
        <dbReference type="ARBA" id="ARBA00022729"/>
    </source>
</evidence>
<keyword evidence="3 14" id="KW-0813">Transport</keyword>
<accession>A0ABU6DUH9</accession>
<evidence type="ECO:0000256" key="5">
    <source>
        <dbReference type="ARBA" id="ARBA00022496"/>
    </source>
</evidence>
<dbReference type="InterPro" id="IPR036942">
    <property type="entry name" value="Beta-barrel_TonB_sf"/>
</dbReference>
<proteinExistence type="inferred from homology"/>
<keyword evidence="11 14" id="KW-0472">Membrane</keyword>
<keyword evidence="12 20" id="KW-0675">Receptor</keyword>
<keyword evidence="21" id="KW-1185">Reference proteome</keyword>
<feature type="domain" description="TonB-dependent receptor-like beta-barrel" evidence="18">
    <location>
        <begin position="295"/>
        <end position="686"/>
    </location>
</feature>
<keyword evidence="7 17" id="KW-0732">Signal</keyword>
<dbReference type="EMBL" id="VTDN01000008">
    <property type="protein sequence ID" value="MEB5477510.1"/>
    <property type="molecule type" value="Genomic_DNA"/>
</dbReference>
<keyword evidence="13 14" id="KW-0998">Cell outer membrane</keyword>
<keyword evidence="8" id="KW-0408">Iron</keyword>
<dbReference type="InterPro" id="IPR000531">
    <property type="entry name" value="Beta-barrel_TonB"/>
</dbReference>
<evidence type="ECO:0000256" key="4">
    <source>
        <dbReference type="ARBA" id="ARBA00022452"/>
    </source>
</evidence>
<evidence type="ECO:0000256" key="17">
    <source>
        <dbReference type="SAM" id="SignalP"/>
    </source>
</evidence>
<reference evidence="20 21" key="1">
    <citation type="submission" date="2019-08" db="EMBL/GenBank/DDBJ databases">
        <title>Five species of Acinetobacter isolated from floral nectar and animal pollinators.</title>
        <authorList>
            <person name="Hendry T.A."/>
        </authorList>
    </citation>
    <scope>NUCLEOTIDE SEQUENCE [LARGE SCALE GENOMIC DNA]</scope>
    <source>
        <strain evidence="20 21">MD18.27</strain>
    </source>
</reference>
<dbReference type="Pfam" id="PF00593">
    <property type="entry name" value="TonB_dep_Rec_b-barrel"/>
    <property type="match status" value="1"/>
</dbReference>
<dbReference type="Gene3D" id="2.40.170.20">
    <property type="entry name" value="TonB-dependent receptor, beta-barrel domain"/>
    <property type="match status" value="1"/>
</dbReference>
<evidence type="ECO:0000256" key="3">
    <source>
        <dbReference type="ARBA" id="ARBA00022448"/>
    </source>
</evidence>
<gene>
    <name evidence="20" type="ORF">I2F25_10700</name>
</gene>
<dbReference type="Proteomes" id="UP001339883">
    <property type="component" value="Unassembled WGS sequence"/>
</dbReference>
<evidence type="ECO:0000256" key="10">
    <source>
        <dbReference type="ARBA" id="ARBA00023077"/>
    </source>
</evidence>
<evidence type="ECO:0000256" key="1">
    <source>
        <dbReference type="ARBA" id="ARBA00004571"/>
    </source>
</evidence>
<feature type="chain" id="PRO_5047220335" evidence="17">
    <location>
        <begin position="28"/>
        <end position="717"/>
    </location>
</feature>
<dbReference type="PROSITE" id="PS01156">
    <property type="entry name" value="TONB_DEPENDENT_REC_2"/>
    <property type="match status" value="1"/>
</dbReference>
<name>A0ABU6DUH9_9GAMM</name>
<evidence type="ECO:0000259" key="19">
    <source>
        <dbReference type="Pfam" id="PF07715"/>
    </source>
</evidence>
<evidence type="ECO:0000313" key="20">
    <source>
        <dbReference type="EMBL" id="MEB5477510.1"/>
    </source>
</evidence>
<evidence type="ECO:0000256" key="9">
    <source>
        <dbReference type="ARBA" id="ARBA00023065"/>
    </source>
</evidence>
<sequence>MNNVLGFKLSVLGISITCVMLSQIVQASTEVNDNYQVLPAINLEATKNTTDTISAGQVSRKSQIGILGNKDAMDTPFSTASYTAKYIEDHQAKSVAEALASEPSVRNYFGANGLGEYFNIRGLNVTTEEFAWNGLYGLSPHNRTPTEFLERVEVLRGTSAMLYGMSLGGSVGGTINLVPKRATDEPITRLTTSYTSKSNVDAHLDVGRRFGEGNKFGIRVNAVKGHGDTTLKGQTEDRTLGSIALDYRGEKLRTSLDAYYIKEKYEGGMPLMAYFKTSSILTAPKASTNIMQGAYATSETKAVIGHAEYDFIPNWTVYASGGTKEQESHGAIANNALCTVTSTDGSCTANGRNITNITHTSSGELGVRGQFKTGVVDHNLVLSGNVEKQDTDSGYSTVSWKSNIYSPANNTLFASDPTFVPRTKEVTLSGIALADNLSFVDGKYQLMLGARFQNVNTHSWTNSGTAITGSASYKKSAVTPAVGFVVKPWNNSISLYGNYIEGLSQGDQVTATTASNYGQVFAPYKTKQYELGTKWENGTFRNTLSIYQIDKPSMIYDKSTNSYNADGEQRNRGIEWTTAGNITKDVRLLGGVTYIDAITTKTSSGTYNGNRAYGVPHWQSNLGLEWDVPQLEGLTLMTNTIYTGSEYVDTANTQKIPSWFRWDLGARYNTSIAGYKTTFMGSVENVMNKNYWTGVYAGYYVGEGAPRTLKLSMSFNF</sequence>
<dbReference type="InterPro" id="IPR039426">
    <property type="entry name" value="TonB-dep_rcpt-like"/>
</dbReference>
<keyword evidence="5" id="KW-0410">Iron transport</keyword>
<evidence type="ECO:0000256" key="12">
    <source>
        <dbReference type="ARBA" id="ARBA00023170"/>
    </source>
</evidence>
<evidence type="ECO:0000256" key="6">
    <source>
        <dbReference type="ARBA" id="ARBA00022692"/>
    </source>
</evidence>
<dbReference type="PROSITE" id="PS52016">
    <property type="entry name" value="TONB_DEPENDENT_REC_3"/>
    <property type="match status" value="1"/>
</dbReference>
<dbReference type="Pfam" id="PF07715">
    <property type="entry name" value="Plug"/>
    <property type="match status" value="1"/>
</dbReference>
<keyword evidence="9" id="KW-0406">Ion transport</keyword>
<keyword evidence="4 14" id="KW-1134">Transmembrane beta strand</keyword>
<evidence type="ECO:0000313" key="21">
    <source>
        <dbReference type="Proteomes" id="UP001339883"/>
    </source>
</evidence>
<evidence type="ECO:0000256" key="16">
    <source>
        <dbReference type="RuleBase" id="RU003357"/>
    </source>
</evidence>
<feature type="domain" description="TonB-dependent receptor plug" evidence="19">
    <location>
        <begin position="72"/>
        <end position="169"/>
    </location>
</feature>